<evidence type="ECO:0000313" key="19">
    <source>
        <dbReference type="EMBL" id="ACL65569.1"/>
    </source>
</evidence>
<evidence type="ECO:0000256" key="15">
    <source>
        <dbReference type="SAM" id="Coils"/>
    </source>
</evidence>
<dbReference type="FunFam" id="1.20.5.5270:FF:000002">
    <property type="entry name" value="Lon protease homolog"/>
    <property type="match status" value="1"/>
</dbReference>
<dbReference type="SUPFAM" id="SSF54211">
    <property type="entry name" value="Ribosomal protein S5 domain 2-like"/>
    <property type="match status" value="1"/>
</dbReference>
<dbReference type="Pfam" id="PF22667">
    <property type="entry name" value="Lon_lid"/>
    <property type="match status" value="1"/>
</dbReference>
<dbReference type="SUPFAM" id="SSF88697">
    <property type="entry name" value="PUA domain-like"/>
    <property type="match status" value="1"/>
</dbReference>
<keyword evidence="3 9" id="KW-0645">Protease</keyword>
<feature type="domain" description="Lon N-terminal" evidence="18">
    <location>
        <begin position="34"/>
        <end position="228"/>
    </location>
</feature>
<dbReference type="Gene3D" id="3.40.50.300">
    <property type="entry name" value="P-loop containing nucleotide triphosphate hydrolases"/>
    <property type="match status" value="1"/>
</dbReference>
<feature type="coiled-coil region" evidence="15">
    <location>
        <begin position="254"/>
        <end position="285"/>
    </location>
</feature>
<proteinExistence type="evidence at transcript level"/>
<dbReference type="CDD" id="cd19500">
    <property type="entry name" value="RecA-like_Lon"/>
    <property type="match status" value="1"/>
</dbReference>
<keyword evidence="15" id="KW-0175">Coiled coil</keyword>
<dbReference type="PROSITE" id="PS01046">
    <property type="entry name" value="LON_SER"/>
    <property type="match status" value="1"/>
</dbReference>
<evidence type="ECO:0000256" key="10">
    <source>
        <dbReference type="PIRNR" id="PIRNR001174"/>
    </source>
</evidence>
<dbReference type="EC" id="3.4.21.53" evidence="9 10"/>
<dbReference type="PROSITE" id="PS51786">
    <property type="entry name" value="LON_PROTEOLYTIC"/>
    <property type="match status" value="1"/>
</dbReference>
<comment type="catalytic activity">
    <reaction evidence="9 10 13">
        <text>Hydrolysis of proteins in presence of ATP.</text>
        <dbReference type="EC" id="3.4.21.53"/>
    </reaction>
</comment>
<dbReference type="PROSITE" id="PS51787">
    <property type="entry name" value="LON_N"/>
    <property type="match status" value="1"/>
</dbReference>
<dbReference type="InterPro" id="IPR004815">
    <property type="entry name" value="Lon_bac/euk-typ"/>
</dbReference>
<dbReference type="GO" id="GO:0043565">
    <property type="term" value="F:sequence-specific DNA binding"/>
    <property type="evidence" value="ECO:0007669"/>
    <property type="project" value="UniProtKB-UniRule"/>
</dbReference>
<dbReference type="PRINTS" id="PR00830">
    <property type="entry name" value="ENDOLAPTASE"/>
</dbReference>
<evidence type="ECO:0000256" key="11">
    <source>
        <dbReference type="PIRSR" id="PIRSR001174-1"/>
    </source>
</evidence>
<keyword evidence="2 9" id="KW-0963">Cytoplasm</keyword>
<dbReference type="FunFam" id="3.30.230.10:FF:000019">
    <property type="entry name" value="Lon protease homolog 2, peroxisomal"/>
    <property type="match status" value="1"/>
</dbReference>
<dbReference type="InterPro" id="IPR014721">
    <property type="entry name" value="Ribsml_uS5_D2-typ_fold_subgr"/>
</dbReference>
<dbReference type="Gene3D" id="1.20.5.5270">
    <property type="match status" value="1"/>
</dbReference>
<comment type="subcellular location">
    <subcellularLocation>
        <location evidence="1 9 10">Cytoplasm</location>
    </subcellularLocation>
</comment>
<keyword evidence="4 9" id="KW-0547">Nucleotide-binding</keyword>
<dbReference type="InterPro" id="IPR008269">
    <property type="entry name" value="Lon_proteolytic"/>
</dbReference>
<evidence type="ECO:0000259" key="18">
    <source>
        <dbReference type="PROSITE" id="PS51787"/>
    </source>
</evidence>
<dbReference type="InterPro" id="IPR027065">
    <property type="entry name" value="Lon_Prtase"/>
</dbReference>
<organism evidence="19 20">
    <name type="scientific">Anaeromyxobacter dehalogenans (strain ATCC BAA-258 / DSM 21875 / 2CP-1)</name>
    <dbReference type="NCBI Taxonomy" id="455488"/>
    <lineage>
        <taxon>Bacteria</taxon>
        <taxon>Pseudomonadati</taxon>
        <taxon>Myxococcota</taxon>
        <taxon>Myxococcia</taxon>
        <taxon>Myxococcales</taxon>
        <taxon>Cystobacterineae</taxon>
        <taxon>Anaeromyxobacteraceae</taxon>
        <taxon>Anaeromyxobacter</taxon>
    </lineage>
</organism>
<comment type="function">
    <text evidence="9">ATP-dependent serine protease that mediates the selective degradation of mutant and abnormal proteins as well as certain short-lived regulatory proteins. Required for cellular homeostasis and for survival from DNA damage and developmental changes induced by stress. Degrades polypeptides processively to yield small peptide fragments that are 5 to 10 amino acids long. Binds to DNA in a double-stranded, site-specific manner.</text>
</comment>
<dbReference type="GO" id="GO:0006515">
    <property type="term" value="P:protein quality control for misfolded or incompletely synthesized proteins"/>
    <property type="evidence" value="ECO:0007669"/>
    <property type="project" value="UniProtKB-UniRule"/>
</dbReference>
<evidence type="ECO:0000256" key="8">
    <source>
        <dbReference type="ARBA" id="ARBA00023016"/>
    </source>
</evidence>
<dbReference type="FunFam" id="3.40.50.300:FF:000382">
    <property type="entry name" value="Lon protease homolog 2, peroxisomal"/>
    <property type="match status" value="1"/>
</dbReference>
<dbReference type="PIRSF" id="PIRSF001174">
    <property type="entry name" value="Lon_proteas"/>
    <property type="match status" value="1"/>
</dbReference>
<evidence type="ECO:0000256" key="7">
    <source>
        <dbReference type="ARBA" id="ARBA00022840"/>
    </source>
</evidence>
<evidence type="ECO:0000256" key="14">
    <source>
        <dbReference type="RuleBase" id="RU000591"/>
    </source>
</evidence>
<feature type="region of interest" description="Disordered" evidence="16">
    <location>
        <begin position="798"/>
        <end position="835"/>
    </location>
</feature>
<feature type="binding site" evidence="9 12">
    <location>
        <begin position="380"/>
        <end position="387"/>
    </location>
    <ligand>
        <name>ATP</name>
        <dbReference type="ChEBI" id="CHEBI:30616"/>
    </ligand>
</feature>
<evidence type="ECO:0000256" key="12">
    <source>
        <dbReference type="PIRSR" id="PIRSR001174-2"/>
    </source>
</evidence>
<dbReference type="SMART" id="SM00464">
    <property type="entry name" value="LON"/>
    <property type="match status" value="1"/>
</dbReference>
<dbReference type="InterPro" id="IPR015947">
    <property type="entry name" value="PUA-like_sf"/>
</dbReference>
<evidence type="ECO:0000313" key="20">
    <source>
        <dbReference type="Proteomes" id="UP000007089"/>
    </source>
</evidence>
<keyword evidence="7 9" id="KW-0067">ATP-binding</keyword>
<dbReference type="Gene3D" id="2.30.130.40">
    <property type="entry name" value="LON domain-like"/>
    <property type="match status" value="1"/>
</dbReference>
<dbReference type="PANTHER" id="PTHR10046">
    <property type="entry name" value="ATP DEPENDENT LON PROTEASE FAMILY MEMBER"/>
    <property type="match status" value="1"/>
</dbReference>
<evidence type="ECO:0000256" key="5">
    <source>
        <dbReference type="ARBA" id="ARBA00022801"/>
    </source>
</evidence>
<dbReference type="InterPro" id="IPR027543">
    <property type="entry name" value="Lon_bac"/>
</dbReference>
<dbReference type="InterPro" id="IPR046336">
    <property type="entry name" value="Lon_prtase_N_sf"/>
</dbReference>
<dbReference type="GO" id="GO:0005737">
    <property type="term" value="C:cytoplasm"/>
    <property type="evidence" value="ECO:0007669"/>
    <property type="project" value="UniProtKB-SubCell"/>
</dbReference>
<dbReference type="GO" id="GO:0004176">
    <property type="term" value="F:ATP-dependent peptidase activity"/>
    <property type="evidence" value="ECO:0007669"/>
    <property type="project" value="UniProtKB-UniRule"/>
</dbReference>
<dbReference type="Gene3D" id="3.30.230.10">
    <property type="match status" value="1"/>
</dbReference>
<dbReference type="SMART" id="SM00382">
    <property type="entry name" value="AAA"/>
    <property type="match status" value="1"/>
</dbReference>
<sequence length="835" mass="91278">MSDKEKKGAGAGAQVAPAMGPPVLINKEDIPAVLPILPLRNSVFFPGGVLPLAVGRQKTIALIKDAVRDEQVIGVVTQRRAEEEDPGAADLYTVGTVARVVKLLKMGEDNYSLVVQGLARFKVLELVQESPYLKARIEPVEDRSVVDDVEVEALAINLKKLAREVIELMPELPAAATELVESITHPGHLADLIAANVDVPIEEKQQVLETVELKARMKLVLELLNRKREILKLSNKIDSAVKGEMSKTQREYYLRQQLKAIKEELGELGEEEEELDELQERLKKAGLPPEVEKVAQKELNRLKSIPTASSEYTVARTYLDWIADLPWAKRTDDNLDIENARQILDSDHYALEKIKKRILEYLAVRKLKNDMRGPILCFVGPPGVGKTSLGQSIARATGRKFVRLSLGGVRDEAEIRGHRRTYVGALPGRIIQSMKKAGTVNPVMMLDEIDKLGADFRGDPSAALLEVLDPEQNHAFSDHYLDLSYDLSKVMFIGTANLLDPIPGPLKDRMEILELPGYTFEEKVHIAQNHLIPKQLREHGLSADAIAITEKALIKIIMAYTREAGVRNLERRIADVCRAIAVEVASGKIGAAAKRAIEEADVLEILGPEKFYNETAERTEIAGVATGLAWTAAGGDILFIEATKMPGKGALTLTGQLGDVMKESAQAALSYLRSKSDSLGIPVNFLEKTDLHIHFPAGAIPKDGPSAGVTILTALVSLLTGIRVRSDVAMTGEVTLRGLVLPVGGIKEKVLAAHRAGIKRIIIPARNEKDLLDVPEQARKEVEFVFAAHMDEVLAAALEENPVGRKPPAAPEPEGEKKPGATPTPPAKKPDEIRV</sequence>
<dbReference type="Pfam" id="PF05362">
    <property type="entry name" value="Lon_C"/>
    <property type="match status" value="1"/>
</dbReference>
<dbReference type="InterPro" id="IPR020568">
    <property type="entry name" value="Ribosomal_Su5_D2-typ_SF"/>
</dbReference>
<protein>
    <recommendedName>
        <fullName evidence="9 10">Lon protease</fullName>
        <ecNumber evidence="9 10">3.4.21.53</ecNumber>
    </recommendedName>
    <alternativeName>
        <fullName evidence="9">ATP-dependent protease La</fullName>
    </alternativeName>
</protein>
<keyword evidence="8 9" id="KW-0346">Stress response</keyword>
<comment type="similarity">
    <text evidence="9 10 13 14">Belongs to the peptidase S16 family.</text>
</comment>
<dbReference type="GO" id="GO:0016887">
    <property type="term" value="F:ATP hydrolysis activity"/>
    <property type="evidence" value="ECO:0007669"/>
    <property type="project" value="UniProtKB-UniRule"/>
</dbReference>
<evidence type="ECO:0000256" key="4">
    <source>
        <dbReference type="ARBA" id="ARBA00022741"/>
    </source>
</evidence>
<dbReference type="RefSeq" id="WP_012633408.1">
    <property type="nucleotide sequence ID" value="NC_011891.1"/>
</dbReference>
<dbReference type="InterPro" id="IPR003111">
    <property type="entry name" value="Lon_prtase_N"/>
</dbReference>
<comment type="subunit">
    <text evidence="9 10">Homohexamer. Organized in a ring with a central cavity.</text>
</comment>
<reference evidence="19" key="1">
    <citation type="submission" date="2009-01" db="EMBL/GenBank/DDBJ databases">
        <title>Complete sequence of Anaeromyxobacter dehalogenans 2CP-1.</title>
        <authorList>
            <consortium name="US DOE Joint Genome Institute"/>
            <person name="Lucas S."/>
            <person name="Copeland A."/>
            <person name="Lapidus A."/>
            <person name="Glavina del Rio T."/>
            <person name="Dalin E."/>
            <person name="Tice H."/>
            <person name="Bruce D."/>
            <person name="Goodwin L."/>
            <person name="Pitluck S."/>
            <person name="Saunders E."/>
            <person name="Brettin T."/>
            <person name="Detter J.C."/>
            <person name="Han C."/>
            <person name="Larimer F."/>
            <person name="Land M."/>
            <person name="Hauser L."/>
            <person name="Kyrpides N."/>
            <person name="Ovchinnikova G."/>
            <person name="Beliaev A.S."/>
            <person name="Richardson P."/>
        </authorList>
    </citation>
    <scope>NUCLEOTIDE SEQUENCE</scope>
    <source>
        <strain evidence="19">2CP-1</strain>
    </source>
</reference>
<evidence type="ECO:0000256" key="6">
    <source>
        <dbReference type="ARBA" id="ARBA00022825"/>
    </source>
</evidence>
<dbReference type="InterPro" id="IPR003959">
    <property type="entry name" value="ATPase_AAA_core"/>
</dbReference>
<dbReference type="InterPro" id="IPR003593">
    <property type="entry name" value="AAA+_ATPase"/>
</dbReference>
<dbReference type="Pfam" id="PF00004">
    <property type="entry name" value="AAA"/>
    <property type="match status" value="1"/>
</dbReference>
<evidence type="ECO:0000256" key="16">
    <source>
        <dbReference type="SAM" id="MobiDB-lite"/>
    </source>
</evidence>
<dbReference type="AlphaFoldDB" id="B8JA50"/>
<comment type="induction">
    <text evidence="9">By heat shock.</text>
</comment>
<dbReference type="Proteomes" id="UP000007089">
    <property type="component" value="Chromosome"/>
</dbReference>
<dbReference type="SUPFAM" id="SSF52540">
    <property type="entry name" value="P-loop containing nucleoside triphosphate hydrolases"/>
    <property type="match status" value="1"/>
</dbReference>
<feature type="domain" description="Lon proteolytic" evidence="17">
    <location>
        <begin position="619"/>
        <end position="800"/>
    </location>
</feature>
<evidence type="ECO:0000256" key="13">
    <source>
        <dbReference type="PROSITE-ProRule" id="PRU01122"/>
    </source>
</evidence>
<dbReference type="NCBIfam" id="TIGR00763">
    <property type="entry name" value="lon"/>
    <property type="match status" value="1"/>
</dbReference>
<dbReference type="EMBL" id="CP001359">
    <property type="protein sequence ID" value="ACL65569.1"/>
    <property type="molecule type" value="Genomic_DNA"/>
</dbReference>
<name>B8JA50_ANAD2</name>
<accession>B8JA50</accession>
<dbReference type="InterPro" id="IPR027417">
    <property type="entry name" value="P-loop_NTPase"/>
</dbReference>
<dbReference type="GO" id="GO:0004252">
    <property type="term" value="F:serine-type endopeptidase activity"/>
    <property type="evidence" value="ECO:0007669"/>
    <property type="project" value="UniProtKB-UniRule"/>
</dbReference>
<dbReference type="KEGG" id="acp:A2cp1_2231"/>
<keyword evidence="5 9" id="KW-0378">Hydrolase</keyword>
<keyword evidence="6 9" id="KW-0720">Serine protease</keyword>
<dbReference type="Pfam" id="PF02190">
    <property type="entry name" value="LON_substr_bdg"/>
    <property type="match status" value="1"/>
</dbReference>
<dbReference type="GO" id="GO:0005524">
    <property type="term" value="F:ATP binding"/>
    <property type="evidence" value="ECO:0007669"/>
    <property type="project" value="UniProtKB-UniRule"/>
</dbReference>
<dbReference type="HAMAP" id="MF_01973">
    <property type="entry name" value="lon_bact"/>
    <property type="match status" value="1"/>
</dbReference>
<dbReference type="GO" id="GO:0034605">
    <property type="term" value="P:cellular response to heat"/>
    <property type="evidence" value="ECO:0007669"/>
    <property type="project" value="UniProtKB-UniRule"/>
</dbReference>
<evidence type="ECO:0000256" key="9">
    <source>
        <dbReference type="HAMAP-Rule" id="MF_01973"/>
    </source>
</evidence>
<evidence type="ECO:0000259" key="17">
    <source>
        <dbReference type="PROSITE" id="PS51786"/>
    </source>
</evidence>
<dbReference type="InterPro" id="IPR054594">
    <property type="entry name" value="Lon_lid"/>
</dbReference>
<evidence type="ECO:0000256" key="1">
    <source>
        <dbReference type="ARBA" id="ARBA00004496"/>
    </source>
</evidence>
<dbReference type="Gene3D" id="1.10.8.60">
    <property type="match status" value="1"/>
</dbReference>
<evidence type="ECO:0000256" key="2">
    <source>
        <dbReference type="ARBA" id="ARBA00022490"/>
    </source>
</evidence>
<dbReference type="Gene3D" id="1.20.58.1480">
    <property type="match status" value="1"/>
</dbReference>
<evidence type="ECO:0000256" key="3">
    <source>
        <dbReference type="ARBA" id="ARBA00022670"/>
    </source>
</evidence>
<dbReference type="InterPro" id="IPR008268">
    <property type="entry name" value="Peptidase_S16_AS"/>
</dbReference>
<dbReference type="HOGENOM" id="CLU_004109_4_3_7"/>
<gene>
    <name evidence="9" type="primary">lon</name>
    <name evidence="19" type="ordered locus">A2cp1_2231</name>
</gene>
<keyword evidence="20" id="KW-1185">Reference proteome</keyword>
<feature type="active site" evidence="9 11">
    <location>
        <position position="749"/>
    </location>
</feature>
<feature type="active site" evidence="9 11">
    <location>
        <position position="706"/>
    </location>
</feature>